<proteinExistence type="predicted"/>
<sequence length="101" mass="12316">MKPKIIIPHSRLPVMVWEAECNKEQKKRYKKDYYIRNRVPMGETFEVRLGKAVKEFEKMGFETVEIIYRENQYKNPDYNDLFIRVDQLVERIEKLEKGMND</sequence>
<dbReference type="AlphaFoldDB" id="X0V333"/>
<accession>X0V333</accession>
<evidence type="ECO:0000313" key="1">
    <source>
        <dbReference type="EMBL" id="GAG12495.1"/>
    </source>
</evidence>
<organism evidence="1">
    <name type="scientific">marine sediment metagenome</name>
    <dbReference type="NCBI Taxonomy" id="412755"/>
    <lineage>
        <taxon>unclassified sequences</taxon>
        <taxon>metagenomes</taxon>
        <taxon>ecological metagenomes</taxon>
    </lineage>
</organism>
<reference evidence="1" key="1">
    <citation type="journal article" date="2014" name="Front. Microbiol.">
        <title>High frequency of phylogenetically diverse reductive dehalogenase-homologous genes in deep subseafloor sedimentary metagenomes.</title>
        <authorList>
            <person name="Kawai M."/>
            <person name="Futagami T."/>
            <person name="Toyoda A."/>
            <person name="Takaki Y."/>
            <person name="Nishi S."/>
            <person name="Hori S."/>
            <person name="Arai W."/>
            <person name="Tsubouchi T."/>
            <person name="Morono Y."/>
            <person name="Uchiyama I."/>
            <person name="Ito T."/>
            <person name="Fujiyama A."/>
            <person name="Inagaki F."/>
            <person name="Takami H."/>
        </authorList>
    </citation>
    <scope>NUCLEOTIDE SEQUENCE</scope>
    <source>
        <strain evidence="1">Expedition CK06-06</strain>
    </source>
</reference>
<gene>
    <name evidence="1" type="ORF">S01H1_41288</name>
</gene>
<dbReference type="EMBL" id="BARS01026179">
    <property type="protein sequence ID" value="GAG12495.1"/>
    <property type="molecule type" value="Genomic_DNA"/>
</dbReference>
<comment type="caution">
    <text evidence="1">The sequence shown here is derived from an EMBL/GenBank/DDBJ whole genome shotgun (WGS) entry which is preliminary data.</text>
</comment>
<protein>
    <submittedName>
        <fullName evidence="1">Uncharacterized protein</fullName>
    </submittedName>
</protein>
<name>X0V333_9ZZZZ</name>